<name>A0AAV6V6E5_9ARAC</name>
<evidence type="ECO:0000256" key="1">
    <source>
        <dbReference type="SAM" id="MobiDB-lite"/>
    </source>
</evidence>
<evidence type="ECO:0000313" key="2">
    <source>
        <dbReference type="EMBL" id="KAG8191514.1"/>
    </source>
</evidence>
<feature type="compositionally biased region" description="Basic and acidic residues" evidence="1">
    <location>
        <begin position="91"/>
        <end position="102"/>
    </location>
</feature>
<sequence>MNRKSLGADIYSPIRFDVSLNDSAASSGSISEVFGASFNSGFKKDSRKSLETIQDEEFCEQQVKEAAGFSQASSDKNNSKSKRPTNLPLPKQKDTISPRCADDIFGTSPINHVFLGPEPSKQEHITPKKSPRTTRSNKQNTEKQDKLVTKRSSRSKAVPSKFITVRKDSNRSNLTAESTETASPDLVQFGDSIEKNLGLKEADVRTSVDFSTQTDLTMKDLQMLMKKADLKSTSENKRGGAVKMSSEVTLADTANVPSQLQANALEKLKDTISEEFHGLRQLLYLQQISLGRILNKNLDGTNEVLEGLNNMFSLLNDQQLTNAALSHRFNC</sequence>
<dbReference type="Proteomes" id="UP000827092">
    <property type="component" value="Unassembled WGS sequence"/>
</dbReference>
<comment type="caution">
    <text evidence="2">The sequence shown here is derived from an EMBL/GenBank/DDBJ whole genome shotgun (WGS) entry which is preliminary data.</text>
</comment>
<proteinExistence type="predicted"/>
<evidence type="ECO:0000313" key="3">
    <source>
        <dbReference type="Proteomes" id="UP000827092"/>
    </source>
</evidence>
<accession>A0AAV6V6E5</accession>
<dbReference type="AlphaFoldDB" id="A0AAV6V6E5"/>
<keyword evidence="3" id="KW-1185">Reference proteome</keyword>
<reference evidence="2 3" key="1">
    <citation type="journal article" date="2022" name="Nat. Ecol. Evol.">
        <title>A masculinizing supergene underlies an exaggerated male reproductive morph in a spider.</title>
        <authorList>
            <person name="Hendrickx F."/>
            <person name="De Corte Z."/>
            <person name="Sonet G."/>
            <person name="Van Belleghem S.M."/>
            <person name="Kostlbacher S."/>
            <person name="Vangestel C."/>
        </authorList>
    </citation>
    <scope>NUCLEOTIDE SEQUENCE [LARGE SCALE GENOMIC DNA]</scope>
    <source>
        <strain evidence="2">W744_W776</strain>
    </source>
</reference>
<protein>
    <submittedName>
        <fullName evidence="2">Uncharacterized protein</fullName>
    </submittedName>
</protein>
<organism evidence="2 3">
    <name type="scientific">Oedothorax gibbosus</name>
    <dbReference type="NCBI Taxonomy" id="931172"/>
    <lineage>
        <taxon>Eukaryota</taxon>
        <taxon>Metazoa</taxon>
        <taxon>Ecdysozoa</taxon>
        <taxon>Arthropoda</taxon>
        <taxon>Chelicerata</taxon>
        <taxon>Arachnida</taxon>
        <taxon>Araneae</taxon>
        <taxon>Araneomorphae</taxon>
        <taxon>Entelegynae</taxon>
        <taxon>Araneoidea</taxon>
        <taxon>Linyphiidae</taxon>
        <taxon>Erigoninae</taxon>
        <taxon>Oedothorax</taxon>
    </lineage>
</organism>
<feature type="region of interest" description="Disordered" evidence="1">
    <location>
        <begin position="61"/>
        <end position="160"/>
    </location>
</feature>
<dbReference type="EMBL" id="JAFNEN010000158">
    <property type="protein sequence ID" value="KAG8191514.1"/>
    <property type="molecule type" value="Genomic_DNA"/>
</dbReference>
<gene>
    <name evidence="2" type="ORF">JTE90_019578</name>
</gene>